<evidence type="ECO:0000313" key="2">
    <source>
        <dbReference type="EMBL" id="RIJ20757.1"/>
    </source>
</evidence>
<dbReference type="EMBL" id="QWEA01000571">
    <property type="protein sequence ID" value="RIJ20757.1"/>
    <property type="molecule type" value="Genomic_DNA"/>
</dbReference>
<gene>
    <name evidence="2" type="ORF">DZF93_12455</name>
</gene>
<dbReference type="InterPro" id="IPR008995">
    <property type="entry name" value="Mo/tungstate-bd_C_term_dom"/>
</dbReference>
<proteinExistence type="predicted"/>
<organism evidence="2 3">
    <name type="scientific">Clavibacter michiganensis subsp. insidiosus</name>
    <dbReference type="NCBI Taxonomy" id="33014"/>
    <lineage>
        <taxon>Bacteria</taxon>
        <taxon>Bacillati</taxon>
        <taxon>Actinomycetota</taxon>
        <taxon>Actinomycetes</taxon>
        <taxon>Micrococcales</taxon>
        <taxon>Microbacteriaceae</taxon>
        <taxon>Clavibacter</taxon>
    </lineage>
</organism>
<evidence type="ECO:0000313" key="3">
    <source>
        <dbReference type="Proteomes" id="UP000266634"/>
    </source>
</evidence>
<dbReference type="Proteomes" id="UP000266634">
    <property type="component" value="Unassembled WGS sequence"/>
</dbReference>
<dbReference type="GO" id="GO:0022857">
    <property type="term" value="F:transmembrane transporter activity"/>
    <property type="evidence" value="ECO:0007669"/>
    <property type="project" value="InterPro"/>
</dbReference>
<dbReference type="GO" id="GO:0043190">
    <property type="term" value="C:ATP-binding cassette (ABC) transporter complex"/>
    <property type="evidence" value="ECO:0007669"/>
    <property type="project" value="InterPro"/>
</dbReference>
<evidence type="ECO:0000259" key="1">
    <source>
        <dbReference type="Pfam" id="PF08402"/>
    </source>
</evidence>
<protein>
    <submittedName>
        <fullName evidence="2">TOBE domain-containing protein</fullName>
    </submittedName>
</protein>
<dbReference type="InterPro" id="IPR013611">
    <property type="entry name" value="Transp-assoc_OB_typ2"/>
</dbReference>
<comment type="caution">
    <text evidence="2">The sequence shown here is derived from an EMBL/GenBank/DDBJ whole genome shotgun (WGS) entry which is preliminary data.</text>
</comment>
<name>A0A399QT94_9MICO</name>
<feature type="domain" description="Transport-associated OB type 2" evidence="1">
    <location>
        <begin position="8"/>
        <end position="82"/>
    </location>
</feature>
<accession>A0A399QT94</accession>
<dbReference type="SUPFAM" id="SSF50331">
    <property type="entry name" value="MOP-like"/>
    <property type="match status" value="1"/>
</dbReference>
<sequence>DASGRAYVRLERVSVAARDAAGADPRRVRLDGVVAERKYHGSYSTYRVDLGDDAVEALVAETGAPPLAPGTEVVVGIDPAAILQYRS</sequence>
<reference evidence="2 3" key="1">
    <citation type="submission" date="2018-08" db="EMBL/GenBank/DDBJ databases">
        <title>Genome Sequence of Clavibacter michiganensis Subspecies type strains, and the Atypical Peach-Colored Strains Isolated from Tomato.</title>
        <authorList>
            <person name="Osdaghi E."/>
            <person name="Portier P."/>
            <person name="Briand M."/>
            <person name="Jacques M.-A."/>
        </authorList>
    </citation>
    <scope>NUCLEOTIDE SEQUENCE [LARGE SCALE GENOMIC DNA]</scope>
    <source>
        <strain evidence="2 3">CFBP 6488</strain>
    </source>
</reference>
<dbReference type="AlphaFoldDB" id="A0A399QT94"/>
<dbReference type="Pfam" id="PF08402">
    <property type="entry name" value="TOBE_2"/>
    <property type="match status" value="1"/>
</dbReference>
<dbReference type="GO" id="GO:0005524">
    <property type="term" value="F:ATP binding"/>
    <property type="evidence" value="ECO:0007669"/>
    <property type="project" value="InterPro"/>
</dbReference>
<feature type="non-terminal residue" evidence="2">
    <location>
        <position position="1"/>
    </location>
</feature>